<comment type="caution">
    <text evidence="3">The sequence shown here is derived from an EMBL/GenBank/DDBJ whole genome shotgun (WGS) entry which is preliminary data.</text>
</comment>
<organism evidence="3 4">
    <name type="scientific">Leptothrix discophora</name>
    <dbReference type="NCBI Taxonomy" id="89"/>
    <lineage>
        <taxon>Bacteria</taxon>
        <taxon>Pseudomonadati</taxon>
        <taxon>Pseudomonadota</taxon>
        <taxon>Betaproteobacteria</taxon>
        <taxon>Burkholderiales</taxon>
        <taxon>Sphaerotilaceae</taxon>
        <taxon>Leptothrix</taxon>
    </lineage>
</organism>
<reference evidence="3 4" key="1">
    <citation type="submission" date="2023-08" db="EMBL/GenBank/DDBJ databases">
        <authorList>
            <person name="Roldan D.M."/>
            <person name="Menes R.J."/>
        </authorList>
    </citation>
    <scope>NUCLEOTIDE SEQUENCE [LARGE SCALE GENOMIC DNA]</scope>
    <source>
        <strain evidence="3 4">CCM 2812</strain>
    </source>
</reference>
<evidence type="ECO:0000313" key="4">
    <source>
        <dbReference type="Proteomes" id="UP001235760"/>
    </source>
</evidence>
<dbReference type="PANTHER" id="PTHR43317">
    <property type="entry name" value="THERMOSPERMINE SYNTHASE ACAULIS5"/>
    <property type="match status" value="1"/>
</dbReference>
<dbReference type="SUPFAM" id="SSF53335">
    <property type="entry name" value="S-adenosyl-L-methionine-dependent methyltransferases"/>
    <property type="match status" value="1"/>
</dbReference>
<keyword evidence="4" id="KW-1185">Reference proteome</keyword>
<protein>
    <submittedName>
        <fullName evidence="3">Spermidine synthase</fullName>
    </submittedName>
</protein>
<accession>A0ABT9G1F2</accession>
<sequence>MAEAGRLPDRRLALAVLLTTLSGCAALGDQIVWTRQGSLWLGQETAAVLAVLAAFFGGLALGGLALGPRLAGSRHPARWYVGLELLIALWCVALALWQAPVSRWMLDLIGDRPGPLWHALVAFVGTFVLLLPATAAMGATLPAMERLLGLHDPVDGRAHPGLPALYAGNTLGGVLGVLAAAFWWVPAWGLGRSALLCAALNVVCAAGACWLARTGATVHGLKRAAAPVASAPGRASPGTFGHPAAVLAWTGLLGIGHEVLVVRVLTQVTENTVYTYALLLAVYLVCTAAGAALLQRVRPPEDDTAMQRRSMQLALALAWACLLSGLALWGAGWIRAQAGIAFGAGLGAALRAEALLALAAFGLPALAMGAQFAHLAMQARRRGLDLGRAFAANTGAAALAPLAVGVVLIPLLGSAWTWLLIVAGYLLLAQRSAAALPGQRPWRGIAVPAVAWALVAVWAPPLALVDVPEGGQLLSHREGPAAAVSVVEDAGGVRTLRIDNRQQEGSSATRLADGRQALLPLLLHPAPRTALFLGLGTGVTASTAANDPALQVDVVELLPEVIEAMPWFAAHDGSPGAARLRVQAADARRHVRVSRQSHDVIVADNFHPARSGSGALYTVEHFQSVDQRLAPGGLFCQWLPLHQLDLGSLRSIVRSFLTVWPEGVAVIATHSLSTPVLGLIGRRDGLRIDPAALHQRLADAAAGLQPARHGYVDELALLGSVVATPDALAAWSRDAEPNTDDHPVVAHLAPRITYAPDSRPADRLLALLGEWQVSPGRLLVDGADAGLTSRLLAYRQARDRYLQIGRDARALADVRRMLAQVGEPLRQVLALSPDFRPAYDPLLRMADALVAVDPAAGRALLADLVRLQPAWPEAGERLKALAAMPADPVDAR</sequence>
<dbReference type="Pfam" id="PF01564">
    <property type="entry name" value="Spermine_synth"/>
    <property type="match status" value="1"/>
</dbReference>
<feature type="transmembrane region" description="Helical" evidence="2">
    <location>
        <begin position="79"/>
        <end position="97"/>
    </location>
</feature>
<feature type="transmembrane region" description="Helical" evidence="2">
    <location>
        <begin position="244"/>
        <end position="262"/>
    </location>
</feature>
<evidence type="ECO:0000313" key="3">
    <source>
        <dbReference type="EMBL" id="MDP4300003.1"/>
    </source>
</evidence>
<dbReference type="InterPro" id="IPR029063">
    <property type="entry name" value="SAM-dependent_MTases_sf"/>
</dbReference>
<gene>
    <name evidence="3" type="ORF">Q8X39_05100</name>
</gene>
<dbReference type="Gene3D" id="3.40.50.150">
    <property type="entry name" value="Vaccinia Virus protein VP39"/>
    <property type="match status" value="1"/>
</dbReference>
<feature type="transmembrane region" description="Helical" evidence="2">
    <location>
        <begin position="274"/>
        <end position="294"/>
    </location>
</feature>
<name>A0ABT9G1F2_LEPDI</name>
<dbReference type="PROSITE" id="PS51257">
    <property type="entry name" value="PROKAR_LIPOPROTEIN"/>
    <property type="match status" value="1"/>
</dbReference>
<keyword evidence="2" id="KW-1133">Transmembrane helix</keyword>
<feature type="transmembrane region" description="Helical" evidence="2">
    <location>
        <begin position="415"/>
        <end position="433"/>
    </location>
</feature>
<feature type="transmembrane region" description="Helical" evidence="2">
    <location>
        <begin position="190"/>
        <end position="212"/>
    </location>
</feature>
<dbReference type="EMBL" id="JAUZEE010000002">
    <property type="protein sequence ID" value="MDP4300003.1"/>
    <property type="molecule type" value="Genomic_DNA"/>
</dbReference>
<evidence type="ECO:0000256" key="2">
    <source>
        <dbReference type="SAM" id="Phobius"/>
    </source>
</evidence>
<keyword evidence="2" id="KW-0812">Transmembrane</keyword>
<dbReference type="Proteomes" id="UP001235760">
    <property type="component" value="Unassembled WGS sequence"/>
</dbReference>
<feature type="transmembrane region" description="Helical" evidence="2">
    <location>
        <begin position="47"/>
        <end position="67"/>
    </location>
</feature>
<feature type="transmembrane region" description="Helical" evidence="2">
    <location>
        <begin position="164"/>
        <end position="184"/>
    </location>
</feature>
<feature type="transmembrane region" description="Helical" evidence="2">
    <location>
        <begin position="117"/>
        <end position="143"/>
    </location>
</feature>
<feature type="transmembrane region" description="Helical" evidence="2">
    <location>
        <begin position="354"/>
        <end position="377"/>
    </location>
</feature>
<keyword evidence="1" id="KW-0620">Polyamine biosynthesis</keyword>
<feature type="transmembrane region" description="Helical" evidence="2">
    <location>
        <begin position="445"/>
        <end position="465"/>
    </location>
</feature>
<dbReference type="RefSeq" id="WP_305748558.1">
    <property type="nucleotide sequence ID" value="NZ_JAUZEE010000002.1"/>
</dbReference>
<dbReference type="PANTHER" id="PTHR43317:SF1">
    <property type="entry name" value="THERMOSPERMINE SYNTHASE ACAULIS5"/>
    <property type="match status" value="1"/>
</dbReference>
<evidence type="ECO:0000256" key="1">
    <source>
        <dbReference type="ARBA" id="ARBA00023115"/>
    </source>
</evidence>
<feature type="transmembrane region" description="Helical" evidence="2">
    <location>
        <begin position="314"/>
        <end position="334"/>
    </location>
</feature>
<dbReference type="CDD" id="cd02440">
    <property type="entry name" value="AdoMet_MTases"/>
    <property type="match status" value="1"/>
</dbReference>
<proteinExistence type="predicted"/>
<keyword evidence="2" id="KW-0472">Membrane</keyword>
<feature type="transmembrane region" description="Helical" evidence="2">
    <location>
        <begin position="389"/>
        <end position="409"/>
    </location>
</feature>